<dbReference type="InterPro" id="IPR003439">
    <property type="entry name" value="ABC_transporter-like_ATP-bd"/>
</dbReference>
<dbReference type="PROSITE" id="PS50893">
    <property type="entry name" value="ABC_TRANSPORTER_2"/>
    <property type="match status" value="2"/>
</dbReference>
<feature type="domain" description="ABC transporter" evidence="5">
    <location>
        <begin position="265"/>
        <end position="507"/>
    </location>
</feature>
<evidence type="ECO:0000256" key="3">
    <source>
        <dbReference type="ARBA" id="ARBA00022741"/>
    </source>
</evidence>
<dbReference type="SMART" id="SM00382">
    <property type="entry name" value="AAA"/>
    <property type="match status" value="2"/>
</dbReference>
<dbReference type="CDD" id="cd03215">
    <property type="entry name" value="ABC_Carb_Monos_II"/>
    <property type="match status" value="1"/>
</dbReference>
<evidence type="ECO:0000256" key="1">
    <source>
        <dbReference type="ARBA" id="ARBA00022448"/>
    </source>
</evidence>
<keyword evidence="1" id="KW-0813">Transport</keyword>
<name>A0A4Q7TY90_9MICO</name>
<keyword evidence="2" id="KW-0677">Repeat</keyword>
<gene>
    <name evidence="6" type="ORF">EV139_1593</name>
</gene>
<dbReference type="Proteomes" id="UP000291832">
    <property type="component" value="Unassembled WGS sequence"/>
</dbReference>
<dbReference type="PROSITE" id="PS00211">
    <property type="entry name" value="ABC_TRANSPORTER_1"/>
    <property type="match status" value="1"/>
</dbReference>
<evidence type="ECO:0000313" key="7">
    <source>
        <dbReference type="Proteomes" id="UP000291832"/>
    </source>
</evidence>
<dbReference type="PANTHER" id="PTHR43790:SF9">
    <property type="entry name" value="GALACTOFURANOSE TRANSPORTER ATP-BINDING PROTEIN YTFR"/>
    <property type="match status" value="1"/>
</dbReference>
<dbReference type="GO" id="GO:0016887">
    <property type="term" value="F:ATP hydrolysis activity"/>
    <property type="evidence" value="ECO:0007669"/>
    <property type="project" value="InterPro"/>
</dbReference>
<dbReference type="Gene3D" id="3.40.50.300">
    <property type="entry name" value="P-loop containing nucleotide triphosphate hydrolases"/>
    <property type="match status" value="2"/>
</dbReference>
<organism evidence="6 7">
    <name type="scientific">Leucobacter luti</name>
    <dbReference type="NCBI Taxonomy" id="340320"/>
    <lineage>
        <taxon>Bacteria</taxon>
        <taxon>Bacillati</taxon>
        <taxon>Actinomycetota</taxon>
        <taxon>Actinomycetes</taxon>
        <taxon>Micrococcales</taxon>
        <taxon>Microbacteriaceae</taxon>
        <taxon>Leucobacter</taxon>
    </lineage>
</organism>
<dbReference type="InterPro" id="IPR050107">
    <property type="entry name" value="ABC_carbohydrate_import_ATPase"/>
</dbReference>
<dbReference type="InterPro" id="IPR017871">
    <property type="entry name" value="ABC_transporter-like_CS"/>
</dbReference>
<dbReference type="RefSeq" id="WP_198677492.1">
    <property type="nucleotide sequence ID" value="NZ_QYAG01000001.1"/>
</dbReference>
<evidence type="ECO:0000256" key="4">
    <source>
        <dbReference type="ARBA" id="ARBA00022840"/>
    </source>
</evidence>
<dbReference type="InterPro" id="IPR027417">
    <property type="entry name" value="P-loop_NTPase"/>
</dbReference>
<reference evidence="6 7" key="1">
    <citation type="journal article" date="2015" name="Stand. Genomic Sci.">
        <title>Genomic Encyclopedia of Bacterial and Archaeal Type Strains, Phase III: the genomes of soil and plant-associated and newly described type strains.</title>
        <authorList>
            <person name="Whitman W.B."/>
            <person name="Woyke T."/>
            <person name="Klenk H.P."/>
            <person name="Zhou Y."/>
            <person name="Lilburn T.G."/>
            <person name="Beck B.J."/>
            <person name="De Vos P."/>
            <person name="Vandamme P."/>
            <person name="Eisen J.A."/>
            <person name="Garrity G."/>
            <person name="Hugenholtz P."/>
            <person name="Kyrpides N.C."/>
        </authorList>
    </citation>
    <scope>NUCLEOTIDE SEQUENCE [LARGE SCALE GENOMIC DNA]</scope>
    <source>
        <strain evidence="6 7">RF6</strain>
    </source>
</reference>
<evidence type="ECO:0000259" key="5">
    <source>
        <dbReference type="PROSITE" id="PS50893"/>
    </source>
</evidence>
<proteinExistence type="predicted"/>
<keyword evidence="4 6" id="KW-0067">ATP-binding</keyword>
<dbReference type="InterPro" id="IPR003593">
    <property type="entry name" value="AAA+_ATPase"/>
</dbReference>
<dbReference type="SUPFAM" id="SSF52540">
    <property type="entry name" value="P-loop containing nucleoside triphosphate hydrolases"/>
    <property type="match status" value="2"/>
</dbReference>
<evidence type="ECO:0000256" key="2">
    <source>
        <dbReference type="ARBA" id="ARBA00022737"/>
    </source>
</evidence>
<dbReference type="Pfam" id="PF00005">
    <property type="entry name" value="ABC_tran"/>
    <property type="match status" value="2"/>
</dbReference>
<keyword evidence="3" id="KW-0547">Nucleotide-binding</keyword>
<dbReference type="CDD" id="cd03216">
    <property type="entry name" value="ABC_Carb_Monos_I"/>
    <property type="match status" value="1"/>
</dbReference>
<dbReference type="EMBL" id="SHKI01000004">
    <property type="protein sequence ID" value="RZT66164.1"/>
    <property type="molecule type" value="Genomic_DNA"/>
</dbReference>
<dbReference type="PANTHER" id="PTHR43790">
    <property type="entry name" value="CARBOHYDRATE TRANSPORT ATP-BINDING PROTEIN MG119-RELATED"/>
    <property type="match status" value="1"/>
</dbReference>
<feature type="domain" description="ABC transporter" evidence="5">
    <location>
        <begin position="19"/>
        <end position="254"/>
    </location>
</feature>
<dbReference type="AlphaFoldDB" id="A0A4Q7TY90"/>
<protein>
    <submittedName>
        <fullName evidence="6">Monosaccharide ABC transporter ATP-binding protein (CUT2 family)</fullName>
    </submittedName>
</protein>
<evidence type="ECO:0000313" key="6">
    <source>
        <dbReference type="EMBL" id="RZT66164.1"/>
    </source>
</evidence>
<accession>A0A4Q7TY90</accession>
<dbReference type="GO" id="GO:0005524">
    <property type="term" value="F:ATP binding"/>
    <property type="evidence" value="ECO:0007669"/>
    <property type="project" value="UniProtKB-KW"/>
</dbReference>
<keyword evidence="7" id="KW-1185">Reference proteome</keyword>
<comment type="caution">
    <text evidence="6">The sequence shown here is derived from an EMBL/GenBank/DDBJ whole genome shotgun (WGS) entry which is preliminary data.</text>
</comment>
<sequence>MTNSLTTDAVAGDDAVPLLRMRGIRKGFPGTIALKSVDLDVHGGEVHCLLGENGAGKSTLMKILAGSYVPDEGTIEIAGEPVVLQRPLDGIAAGISVIYQELDLFPDLTVAQNLFLGHTPARGGIVKRGERRRLAQDALDRVGAMFSPDARVGDLAIADQQLTAIARALTTDARIIVMDEPTATLGEADVENVFGVIRRLTSEGRAVIYISHRLDEIRAIGTRITVLRDGVGAARYPVASTDADRWISDMIGDKKAELTEHRARREFSDEVALCIDEVSIPGLIDIRDLSVRAGEIVGLAGLGGAGRTTLLSALFGARPATRRVRVFGEAASIRSVKDAIRYHFGLVPESRKTEGLLLGLSVARNAGLAALRGSSWLRPRERSTALTAPILRDLAVKYSDGAQAVGLLSGGNQQKVVLAKWLARDTRVLLLDEPTRGLDIGAKADLYRQVRALADRGAAVLVASSELGELMANADRIAVLHEGRNIGEFDPLVDSEETISHAIISGKAS</sequence>